<sequence length="147" mass="15694">MWTLWSPGSDFRDERVSQLVPLARASCQSGKGGERDTLGLIDLMLFMGDLAVDVVERHLEVFGDAAVSDGVTSPAVLSEGLNTCRTELVDREEPGDPVVRSHPGRIASSGYSSGRGGVGGFVASCHYHSSCAERGKRRLRQQMAAGS</sequence>
<reference evidence="1 2" key="1">
    <citation type="journal article" date="2018" name="Mol. Biol. Evol.">
        <title>Analysis of the draft genome of the red seaweed Gracilariopsis chorda provides insights into genome size evolution in Rhodophyta.</title>
        <authorList>
            <person name="Lee J."/>
            <person name="Yang E.C."/>
            <person name="Graf L."/>
            <person name="Yang J.H."/>
            <person name="Qiu H."/>
            <person name="Zel Zion U."/>
            <person name="Chan C.X."/>
            <person name="Stephens T.G."/>
            <person name="Weber A.P.M."/>
            <person name="Boo G.H."/>
            <person name="Boo S.M."/>
            <person name="Kim K.M."/>
            <person name="Shin Y."/>
            <person name="Jung M."/>
            <person name="Lee S.J."/>
            <person name="Yim H.S."/>
            <person name="Lee J.H."/>
            <person name="Bhattacharya D."/>
            <person name="Yoon H.S."/>
        </authorList>
    </citation>
    <scope>NUCLEOTIDE SEQUENCE [LARGE SCALE GENOMIC DNA]</scope>
    <source>
        <strain evidence="1 2">SKKU-2015</strain>
        <tissue evidence="1">Whole body</tissue>
    </source>
</reference>
<protein>
    <submittedName>
        <fullName evidence="1">Uncharacterized protein</fullName>
    </submittedName>
</protein>
<name>A0A2V3IKV6_9FLOR</name>
<comment type="caution">
    <text evidence="1">The sequence shown here is derived from an EMBL/GenBank/DDBJ whole genome shotgun (WGS) entry which is preliminary data.</text>
</comment>
<dbReference type="Proteomes" id="UP000247409">
    <property type="component" value="Unassembled WGS sequence"/>
</dbReference>
<dbReference type="AlphaFoldDB" id="A0A2V3IKV6"/>
<organism evidence="1 2">
    <name type="scientific">Gracilariopsis chorda</name>
    <dbReference type="NCBI Taxonomy" id="448386"/>
    <lineage>
        <taxon>Eukaryota</taxon>
        <taxon>Rhodophyta</taxon>
        <taxon>Florideophyceae</taxon>
        <taxon>Rhodymeniophycidae</taxon>
        <taxon>Gracilariales</taxon>
        <taxon>Gracilariaceae</taxon>
        <taxon>Gracilariopsis</taxon>
    </lineage>
</organism>
<evidence type="ECO:0000313" key="2">
    <source>
        <dbReference type="Proteomes" id="UP000247409"/>
    </source>
</evidence>
<accession>A0A2V3IKV6</accession>
<evidence type="ECO:0000313" key="1">
    <source>
        <dbReference type="EMBL" id="PXF41760.1"/>
    </source>
</evidence>
<keyword evidence="2" id="KW-1185">Reference proteome</keyword>
<proteinExistence type="predicted"/>
<gene>
    <name evidence="1" type="ORF">BWQ96_08549</name>
</gene>
<dbReference type="EMBL" id="NBIV01000198">
    <property type="protein sequence ID" value="PXF41760.1"/>
    <property type="molecule type" value="Genomic_DNA"/>
</dbReference>